<evidence type="ECO:0000313" key="1">
    <source>
        <dbReference type="EMBL" id="KAJ3004341.1"/>
    </source>
</evidence>
<gene>
    <name evidence="1" type="ORF">NUW54_g4859</name>
</gene>
<accession>A0ACC1PWQ1</accession>
<dbReference type="Proteomes" id="UP001144978">
    <property type="component" value="Unassembled WGS sequence"/>
</dbReference>
<protein>
    <submittedName>
        <fullName evidence="1">Uncharacterized protein</fullName>
    </submittedName>
</protein>
<comment type="caution">
    <text evidence="1">The sequence shown here is derived from an EMBL/GenBank/DDBJ whole genome shotgun (WGS) entry which is preliminary data.</text>
</comment>
<dbReference type="EMBL" id="JANSHE010001143">
    <property type="protein sequence ID" value="KAJ3004341.1"/>
    <property type="molecule type" value="Genomic_DNA"/>
</dbReference>
<name>A0ACC1PWQ1_9APHY</name>
<sequence>MQSQSHILPRWARKSNAPTITFVKQHSIAIRYAAESSTLGGDASRPSPGPNYQAQLTSNNDDRAISNTARETRRATRRAPRAYTTRATEGRRVGQGALEVRDALVHAALLLPRLARLLLHARRLGRLGRLRALLRLVREVLREALRARARGLLLQPLLLRSASLCVLCVLCELPDLPLVVFCHPPVLICLVKGPASA</sequence>
<proteinExistence type="predicted"/>
<keyword evidence="2" id="KW-1185">Reference proteome</keyword>
<organism evidence="1 2">
    <name type="scientific">Trametes sanguinea</name>
    <dbReference type="NCBI Taxonomy" id="158606"/>
    <lineage>
        <taxon>Eukaryota</taxon>
        <taxon>Fungi</taxon>
        <taxon>Dikarya</taxon>
        <taxon>Basidiomycota</taxon>
        <taxon>Agaricomycotina</taxon>
        <taxon>Agaricomycetes</taxon>
        <taxon>Polyporales</taxon>
        <taxon>Polyporaceae</taxon>
        <taxon>Trametes</taxon>
    </lineage>
</organism>
<reference evidence="1" key="1">
    <citation type="submission" date="2022-08" db="EMBL/GenBank/DDBJ databases">
        <title>Genome Sequence of Pycnoporus sanguineus.</title>
        <authorList>
            <person name="Buettner E."/>
        </authorList>
    </citation>
    <scope>NUCLEOTIDE SEQUENCE</scope>
    <source>
        <strain evidence="1">CG-C14</strain>
    </source>
</reference>
<evidence type="ECO:0000313" key="2">
    <source>
        <dbReference type="Proteomes" id="UP001144978"/>
    </source>
</evidence>